<dbReference type="AlphaFoldDB" id="A0A7V4NEP1"/>
<dbReference type="Pfam" id="PF00005">
    <property type="entry name" value="ABC_tran"/>
    <property type="match status" value="1"/>
</dbReference>
<dbReference type="InterPro" id="IPR032823">
    <property type="entry name" value="BCA_ABC_TP_C"/>
</dbReference>
<protein>
    <submittedName>
        <fullName evidence="5">ABC transporter ATP-binding protein</fullName>
    </submittedName>
</protein>
<comment type="caution">
    <text evidence="5">The sequence shown here is derived from an EMBL/GenBank/DDBJ whole genome shotgun (WGS) entry which is preliminary data.</text>
</comment>
<reference evidence="5" key="1">
    <citation type="journal article" date="2020" name="mSystems">
        <title>Genome- and Community-Level Interaction Insights into Carbon Utilization and Element Cycling Functions of Hydrothermarchaeota in Hydrothermal Sediment.</title>
        <authorList>
            <person name="Zhou Z."/>
            <person name="Liu Y."/>
            <person name="Xu W."/>
            <person name="Pan J."/>
            <person name="Luo Z.H."/>
            <person name="Li M."/>
        </authorList>
    </citation>
    <scope>NUCLEOTIDE SEQUENCE [LARGE SCALE GENOMIC DNA]</scope>
    <source>
        <strain evidence="5">SpSt-61</strain>
    </source>
</reference>
<dbReference type="InterPro" id="IPR051120">
    <property type="entry name" value="ABC_AA/LPS_Transport"/>
</dbReference>
<proteinExistence type="predicted"/>
<dbReference type="GO" id="GO:0016887">
    <property type="term" value="F:ATP hydrolysis activity"/>
    <property type="evidence" value="ECO:0007669"/>
    <property type="project" value="InterPro"/>
</dbReference>
<accession>A0A7V4NEP1</accession>
<keyword evidence="2" id="KW-0547">Nucleotide-binding</keyword>
<dbReference type="GO" id="GO:0015192">
    <property type="term" value="F:L-phenylalanine transmembrane transporter activity"/>
    <property type="evidence" value="ECO:0007669"/>
    <property type="project" value="TreeGrafter"/>
</dbReference>
<dbReference type="Gene3D" id="3.40.50.300">
    <property type="entry name" value="P-loop containing nucleotide triphosphate hydrolases"/>
    <property type="match status" value="1"/>
</dbReference>
<dbReference type="SMART" id="SM00382">
    <property type="entry name" value="AAA"/>
    <property type="match status" value="1"/>
</dbReference>
<evidence type="ECO:0000256" key="3">
    <source>
        <dbReference type="ARBA" id="ARBA00022840"/>
    </source>
</evidence>
<dbReference type="GO" id="GO:0005304">
    <property type="term" value="F:L-valine transmembrane transporter activity"/>
    <property type="evidence" value="ECO:0007669"/>
    <property type="project" value="TreeGrafter"/>
</dbReference>
<dbReference type="PANTHER" id="PTHR45772">
    <property type="entry name" value="CONSERVED COMPONENT OF ABC TRANSPORTER FOR NATURAL AMINO ACIDS-RELATED"/>
    <property type="match status" value="1"/>
</dbReference>
<feature type="domain" description="ABC transporter" evidence="4">
    <location>
        <begin position="2"/>
        <end position="237"/>
    </location>
</feature>
<dbReference type="EMBL" id="DSZZ01000187">
    <property type="protein sequence ID" value="HGU52713.1"/>
    <property type="molecule type" value="Genomic_DNA"/>
</dbReference>
<dbReference type="InterPro" id="IPR003593">
    <property type="entry name" value="AAA+_ATPase"/>
</dbReference>
<gene>
    <name evidence="5" type="ORF">ENT78_04195</name>
</gene>
<evidence type="ECO:0000259" key="4">
    <source>
        <dbReference type="PROSITE" id="PS50893"/>
    </source>
</evidence>
<dbReference type="GO" id="GO:0005524">
    <property type="term" value="F:ATP binding"/>
    <property type="evidence" value="ECO:0007669"/>
    <property type="project" value="UniProtKB-KW"/>
</dbReference>
<evidence type="ECO:0000256" key="2">
    <source>
        <dbReference type="ARBA" id="ARBA00022741"/>
    </source>
</evidence>
<keyword evidence="1" id="KW-0813">Transport</keyword>
<name>A0A7V4NEP1_FERPE</name>
<dbReference type="GO" id="GO:0005886">
    <property type="term" value="C:plasma membrane"/>
    <property type="evidence" value="ECO:0007669"/>
    <property type="project" value="TreeGrafter"/>
</dbReference>
<dbReference type="CDD" id="cd03219">
    <property type="entry name" value="ABC_Mj1267_LivG_branched"/>
    <property type="match status" value="1"/>
</dbReference>
<dbReference type="InterPro" id="IPR003439">
    <property type="entry name" value="ABC_transporter-like_ATP-bd"/>
</dbReference>
<dbReference type="GO" id="GO:0015188">
    <property type="term" value="F:L-isoleucine transmembrane transporter activity"/>
    <property type="evidence" value="ECO:0007669"/>
    <property type="project" value="TreeGrafter"/>
</dbReference>
<evidence type="ECO:0000313" key="5">
    <source>
        <dbReference type="EMBL" id="HGU52713.1"/>
    </source>
</evidence>
<dbReference type="PROSITE" id="PS50893">
    <property type="entry name" value="ABC_TRANSPORTER_2"/>
    <property type="match status" value="1"/>
</dbReference>
<dbReference type="PANTHER" id="PTHR45772:SF7">
    <property type="entry name" value="AMINO ACID ABC TRANSPORTER ATP-BINDING PROTEIN"/>
    <property type="match status" value="1"/>
</dbReference>
<dbReference type="Pfam" id="PF12399">
    <property type="entry name" value="BCA_ABC_TP_C"/>
    <property type="match status" value="1"/>
</dbReference>
<dbReference type="SUPFAM" id="SSF52540">
    <property type="entry name" value="P-loop containing nucleoside triphosphate hydrolases"/>
    <property type="match status" value="1"/>
</dbReference>
<dbReference type="GO" id="GO:1903806">
    <property type="term" value="P:L-isoleucine import across plasma membrane"/>
    <property type="evidence" value="ECO:0007669"/>
    <property type="project" value="TreeGrafter"/>
</dbReference>
<organism evidence="5">
    <name type="scientific">Fervidobacterium pennivorans</name>
    <dbReference type="NCBI Taxonomy" id="93466"/>
    <lineage>
        <taxon>Bacteria</taxon>
        <taxon>Thermotogati</taxon>
        <taxon>Thermotogota</taxon>
        <taxon>Thermotogae</taxon>
        <taxon>Thermotogales</taxon>
        <taxon>Fervidobacteriaceae</taxon>
        <taxon>Fervidobacterium</taxon>
    </lineage>
</organism>
<dbReference type="GO" id="GO:0042941">
    <property type="term" value="P:D-alanine transmembrane transport"/>
    <property type="evidence" value="ECO:0007669"/>
    <property type="project" value="TreeGrafter"/>
</dbReference>
<dbReference type="GO" id="GO:0015808">
    <property type="term" value="P:L-alanine transport"/>
    <property type="evidence" value="ECO:0007669"/>
    <property type="project" value="TreeGrafter"/>
</dbReference>
<keyword evidence="3 5" id="KW-0067">ATP-binding</keyword>
<dbReference type="GO" id="GO:1903805">
    <property type="term" value="P:L-valine import across plasma membrane"/>
    <property type="evidence" value="ECO:0007669"/>
    <property type="project" value="TreeGrafter"/>
</dbReference>
<evidence type="ECO:0000256" key="1">
    <source>
        <dbReference type="ARBA" id="ARBA00022448"/>
    </source>
</evidence>
<sequence>MLKVDGVSKRFGGIKALDNVSVELEKDTIVGLMGPNGSGKTTLFNIISGILKPDKGTIVFNNTKIDGLAPNKIATLGISRTFQEIRLINDLTVLENTMISALQHFKMDYNKAAEHSLKALETVGLEKKSEWFVRDLNLYEKKLIEMARAIAAMPKLILVDEIMAGLTEEEQSRVARIMNELREYGITIFWIEHVIRAMFKLLKVDKIIVLNWGKKLAEGSPEEILHNKEVIEAYLGKSSMRGG</sequence>
<dbReference type="InterPro" id="IPR027417">
    <property type="entry name" value="P-loop_NTPase"/>
</dbReference>